<keyword evidence="1 3" id="KW-0808">Transferase</keyword>
<dbReference type="EMBL" id="JACIBT010000001">
    <property type="protein sequence ID" value="MBB3667074.1"/>
    <property type="molecule type" value="Genomic_DNA"/>
</dbReference>
<dbReference type="EC" id="2.3.1.-" evidence="3"/>
<dbReference type="InterPro" id="IPR011004">
    <property type="entry name" value="Trimer_LpxA-like_sf"/>
</dbReference>
<name>A0A7W5TUH0_9MICC</name>
<keyword evidence="4" id="KW-1185">Reference proteome</keyword>
<dbReference type="Proteomes" id="UP000547528">
    <property type="component" value="Unassembled WGS sequence"/>
</dbReference>
<dbReference type="PANTHER" id="PTHR43300:SF11">
    <property type="entry name" value="ACETYLTRANSFERASE RV3034C-RELATED"/>
    <property type="match status" value="1"/>
</dbReference>
<keyword evidence="2" id="KW-0677">Repeat</keyword>
<sequence>MNVPDPNKLHPSTRPELRNVIFLKNQITSPLIEVGDYSYYDDEGTRPPFEQANVHYLFGPQRLIIGKFTAIGPGATFIMPGGSHPMVGVSTFPFTMFGGEWTSRTLATFQGIEQRGDTTIGHDVWIGREAVIMPGVTIGDGAVVGAHAVVSKDVGPYEVVVGNPARVIRSRFSSDEIEALLRIRWWDWPIDTITAHAAELMGGQPQDIVELRDQSYQTS</sequence>
<dbReference type="PROSITE" id="PS00101">
    <property type="entry name" value="HEXAPEP_TRANSFERASES"/>
    <property type="match status" value="1"/>
</dbReference>
<protein>
    <submittedName>
        <fullName evidence="3">Virginiamycin A acetyltransferase</fullName>
        <ecNumber evidence="3">2.3.1.-</ecNumber>
    </submittedName>
</protein>
<proteinExistence type="predicted"/>
<dbReference type="InterPro" id="IPR001451">
    <property type="entry name" value="Hexapep"/>
</dbReference>
<reference evidence="3 4" key="1">
    <citation type="submission" date="2020-08" db="EMBL/GenBank/DDBJ databases">
        <title>Sequencing the genomes of 1000 actinobacteria strains.</title>
        <authorList>
            <person name="Klenk H.-P."/>
        </authorList>
    </citation>
    <scope>NUCLEOTIDE SEQUENCE [LARGE SCALE GENOMIC DNA]</scope>
    <source>
        <strain evidence="3 4">DSM 28238</strain>
    </source>
</reference>
<dbReference type="AlphaFoldDB" id="A0A7W5TUH0"/>
<dbReference type="SUPFAM" id="SSF51161">
    <property type="entry name" value="Trimeric LpxA-like enzymes"/>
    <property type="match status" value="1"/>
</dbReference>
<dbReference type="Gene3D" id="2.160.10.10">
    <property type="entry name" value="Hexapeptide repeat proteins"/>
    <property type="match status" value="1"/>
</dbReference>
<dbReference type="GO" id="GO:0016746">
    <property type="term" value="F:acyltransferase activity"/>
    <property type="evidence" value="ECO:0007669"/>
    <property type="project" value="UniProtKB-KW"/>
</dbReference>
<evidence type="ECO:0000313" key="4">
    <source>
        <dbReference type="Proteomes" id="UP000547528"/>
    </source>
</evidence>
<dbReference type="PANTHER" id="PTHR43300">
    <property type="entry name" value="ACETYLTRANSFERASE"/>
    <property type="match status" value="1"/>
</dbReference>
<accession>A0A7W5TUH0</accession>
<dbReference type="RefSeq" id="WP_183357440.1">
    <property type="nucleotide sequence ID" value="NZ_BAABKR010000001.1"/>
</dbReference>
<dbReference type="InterPro" id="IPR050179">
    <property type="entry name" value="Trans_hexapeptide_repeat"/>
</dbReference>
<dbReference type="CDD" id="cd03349">
    <property type="entry name" value="LbH_XAT"/>
    <property type="match status" value="1"/>
</dbReference>
<evidence type="ECO:0000313" key="3">
    <source>
        <dbReference type="EMBL" id="MBB3667074.1"/>
    </source>
</evidence>
<comment type="caution">
    <text evidence="3">The sequence shown here is derived from an EMBL/GenBank/DDBJ whole genome shotgun (WGS) entry which is preliminary data.</text>
</comment>
<evidence type="ECO:0000256" key="1">
    <source>
        <dbReference type="ARBA" id="ARBA00022679"/>
    </source>
</evidence>
<evidence type="ECO:0000256" key="2">
    <source>
        <dbReference type="ARBA" id="ARBA00022737"/>
    </source>
</evidence>
<dbReference type="Pfam" id="PF00132">
    <property type="entry name" value="Hexapep"/>
    <property type="match status" value="1"/>
</dbReference>
<gene>
    <name evidence="3" type="ORF">FHX47_000667</name>
</gene>
<dbReference type="InterPro" id="IPR018357">
    <property type="entry name" value="Hexapep_transf_CS"/>
</dbReference>
<keyword evidence="3" id="KW-0012">Acyltransferase</keyword>
<organism evidence="3 4">
    <name type="scientific">Garicola koreensis</name>
    <dbReference type="NCBI Taxonomy" id="1262554"/>
    <lineage>
        <taxon>Bacteria</taxon>
        <taxon>Bacillati</taxon>
        <taxon>Actinomycetota</taxon>
        <taxon>Actinomycetes</taxon>
        <taxon>Micrococcales</taxon>
        <taxon>Micrococcaceae</taxon>
        <taxon>Garicola</taxon>
    </lineage>
</organism>